<sequence length="111" mass="12223">MTISIALLVCDTPAPQVGPYYPIFKTYLSASLPNSSTSFTLDPYDVVNFQQYPPDDKVYDAVLITGSAASAYENLEWINKLVSYVAELPAKRPHAKIFGMPRLSAWSIASC</sequence>
<dbReference type="InterPro" id="IPR029062">
    <property type="entry name" value="Class_I_gatase-like"/>
</dbReference>
<reference evidence="2" key="1">
    <citation type="submission" date="2024-06" db="EMBL/GenBank/DDBJ databases">
        <title>Multi-omics analyses provide insights into the biosynthesis of the anticancer antibiotic pleurotin in Hohenbuehelia grisea.</title>
        <authorList>
            <person name="Weaver J.A."/>
            <person name="Alberti F."/>
        </authorList>
    </citation>
    <scope>NUCLEOTIDE SEQUENCE [LARGE SCALE GENOMIC DNA]</scope>
    <source>
        <strain evidence="2">T-177</strain>
    </source>
</reference>
<dbReference type="EMBL" id="JASNQZ010000003">
    <property type="protein sequence ID" value="KAL0958821.1"/>
    <property type="molecule type" value="Genomic_DNA"/>
</dbReference>
<dbReference type="InterPro" id="IPR044992">
    <property type="entry name" value="ChyE-like"/>
</dbReference>
<evidence type="ECO:0000313" key="1">
    <source>
        <dbReference type="EMBL" id="KAL0958821.1"/>
    </source>
</evidence>
<dbReference type="Gene3D" id="3.40.50.880">
    <property type="match status" value="1"/>
</dbReference>
<proteinExistence type="predicted"/>
<evidence type="ECO:0000313" key="2">
    <source>
        <dbReference type="Proteomes" id="UP001556367"/>
    </source>
</evidence>
<gene>
    <name evidence="1" type="ORF">HGRIS_014140</name>
</gene>
<protein>
    <recommendedName>
        <fullName evidence="3">Class I glutamine amidotransferase-like protein</fullName>
    </recommendedName>
</protein>
<comment type="caution">
    <text evidence="1">The sequence shown here is derived from an EMBL/GenBank/DDBJ whole genome shotgun (WGS) entry which is preliminary data.</text>
</comment>
<name>A0ABR3JTA0_9AGAR</name>
<dbReference type="Proteomes" id="UP001556367">
    <property type="component" value="Unassembled WGS sequence"/>
</dbReference>
<dbReference type="PANTHER" id="PTHR42695">
    <property type="entry name" value="GLUTAMINE AMIDOTRANSFERASE YLR126C-RELATED"/>
    <property type="match status" value="1"/>
</dbReference>
<dbReference type="PANTHER" id="PTHR42695:SF5">
    <property type="entry name" value="GLUTAMINE AMIDOTRANSFERASE YLR126C-RELATED"/>
    <property type="match status" value="1"/>
</dbReference>
<keyword evidence="2" id="KW-1185">Reference proteome</keyword>
<evidence type="ECO:0008006" key="3">
    <source>
        <dbReference type="Google" id="ProtNLM"/>
    </source>
</evidence>
<organism evidence="1 2">
    <name type="scientific">Hohenbuehelia grisea</name>
    <dbReference type="NCBI Taxonomy" id="104357"/>
    <lineage>
        <taxon>Eukaryota</taxon>
        <taxon>Fungi</taxon>
        <taxon>Dikarya</taxon>
        <taxon>Basidiomycota</taxon>
        <taxon>Agaricomycotina</taxon>
        <taxon>Agaricomycetes</taxon>
        <taxon>Agaricomycetidae</taxon>
        <taxon>Agaricales</taxon>
        <taxon>Pleurotineae</taxon>
        <taxon>Pleurotaceae</taxon>
        <taxon>Hohenbuehelia</taxon>
    </lineage>
</organism>
<accession>A0ABR3JTA0</accession>